<organism evidence="2 3">
    <name type="scientific">Coniophora puteana (strain RWD-64-598)</name>
    <name type="common">Brown rot fungus</name>
    <dbReference type="NCBI Taxonomy" id="741705"/>
    <lineage>
        <taxon>Eukaryota</taxon>
        <taxon>Fungi</taxon>
        <taxon>Dikarya</taxon>
        <taxon>Basidiomycota</taxon>
        <taxon>Agaricomycotina</taxon>
        <taxon>Agaricomycetes</taxon>
        <taxon>Agaricomycetidae</taxon>
        <taxon>Boletales</taxon>
        <taxon>Coniophorineae</taxon>
        <taxon>Coniophoraceae</taxon>
        <taxon>Coniophora</taxon>
    </lineage>
</organism>
<accession>A0A5M3M8V7</accession>
<comment type="caution">
    <text evidence="2">The sequence shown here is derived from an EMBL/GenBank/DDBJ whole genome shotgun (WGS) entry which is preliminary data.</text>
</comment>
<proteinExistence type="predicted"/>
<keyword evidence="1" id="KW-0472">Membrane</keyword>
<name>A0A5M3M8V7_CONPW</name>
<gene>
    <name evidence="2" type="ORF">CONPUDRAFT_93381</name>
</gene>
<protein>
    <submittedName>
        <fullName evidence="2">Uncharacterized protein</fullName>
    </submittedName>
</protein>
<keyword evidence="3" id="KW-1185">Reference proteome</keyword>
<sequence length="202" mass="22450">MKKFTAMTLVYGLFRYVGMLWALRTILTDAYMVIEVIMMLLLQGMMAIRVYVLLGKSKRVRAALFIGFFTTQVINLSVVVSVLARGGSLKANISVFGVDTCYKPLSESPWVFPLCCSALLVFELTLIVLCLYHAITNLKRPLCTSIMCYAGSIASLIVRQSLIYFILAFVSVLVTAVSQAPSLRLVGLTRSLLAAYYLDLNY</sequence>
<dbReference type="EMBL" id="JH711588">
    <property type="protein sequence ID" value="EIW75638.1"/>
    <property type="molecule type" value="Genomic_DNA"/>
</dbReference>
<feature type="transmembrane region" description="Helical" evidence="1">
    <location>
        <begin position="64"/>
        <end position="84"/>
    </location>
</feature>
<feature type="transmembrane region" description="Helical" evidence="1">
    <location>
        <begin position="110"/>
        <end position="135"/>
    </location>
</feature>
<keyword evidence="1" id="KW-1133">Transmembrane helix</keyword>
<reference evidence="3" key="1">
    <citation type="journal article" date="2012" name="Science">
        <title>The Paleozoic origin of enzymatic lignin decomposition reconstructed from 31 fungal genomes.</title>
        <authorList>
            <person name="Floudas D."/>
            <person name="Binder M."/>
            <person name="Riley R."/>
            <person name="Barry K."/>
            <person name="Blanchette R.A."/>
            <person name="Henrissat B."/>
            <person name="Martinez A.T."/>
            <person name="Otillar R."/>
            <person name="Spatafora J.W."/>
            <person name="Yadav J.S."/>
            <person name="Aerts A."/>
            <person name="Benoit I."/>
            <person name="Boyd A."/>
            <person name="Carlson A."/>
            <person name="Copeland A."/>
            <person name="Coutinho P.M."/>
            <person name="de Vries R.P."/>
            <person name="Ferreira P."/>
            <person name="Findley K."/>
            <person name="Foster B."/>
            <person name="Gaskell J."/>
            <person name="Glotzer D."/>
            <person name="Gorecki P."/>
            <person name="Heitman J."/>
            <person name="Hesse C."/>
            <person name="Hori C."/>
            <person name="Igarashi K."/>
            <person name="Jurgens J.A."/>
            <person name="Kallen N."/>
            <person name="Kersten P."/>
            <person name="Kohler A."/>
            <person name="Kuees U."/>
            <person name="Kumar T.K.A."/>
            <person name="Kuo A."/>
            <person name="LaButti K."/>
            <person name="Larrondo L.F."/>
            <person name="Lindquist E."/>
            <person name="Ling A."/>
            <person name="Lombard V."/>
            <person name="Lucas S."/>
            <person name="Lundell T."/>
            <person name="Martin R."/>
            <person name="McLaughlin D.J."/>
            <person name="Morgenstern I."/>
            <person name="Morin E."/>
            <person name="Murat C."/>
            <person name="Nagy L.G."/>
            <person name="Nolan M."/>
            <person name="Ohm R.A."/>
            <person name="Patyshakuliyeva A."/>
            <person name="Rokas A."/>
            <person name="Ruiz-Duenas F.J."/>
            <person name="Sabat G."/>
            <person name="Salamov A."/>
            <person name="Samejima M."/>
            <person name="Schmutz J."/>
            <person name="Slot J.C."/>
            <person name="St John F."/>
            <person name="Stenlid J."/>
            <person name="Sun H."/>
            <person name="Sun S."/>
            <person name="Syed K."/>
            <person name="Tsang A."/>
            <person name="Wiebenga A."/>
            <person name="Young D."/>
            <person name="Pisabarro A."/>
            <person name="Eastwood D.C."/>
            <person name="Martin F."/>
            <person name="Cullen D."/>
            <person name="Grigoriev I.V."/>
            <person name="Hibbett D.S."/>
        </authorList>
    </citation>
    <scope>NUCLEOTIDE SEQUENCE [LARGE SCALE GENOMIC DNA]</scope>
    <source>
        <strain evidence="3">RWD-64-598 SS2</strain>
    </source>
</reference>
<evidence type="ECO:0000256" key="1">
    <source>
        <dbReference type="SAM" id="Phobius"/>
    </source>
</evidence>
<evidence type="ECO:0000313" key="2">
    <source>
        <dbReference type="EMBL" id="EIW75638.1"/>
    </source>
</evidence>
<feature type="transmembrane region" description="Helical" evidence="1">
    <location>
        <begin position="156"/>
        <end position="177"/>
    </location>
</feature>
<dbReference type="AlphaFoldDB" id="A0A5M3M8V7"/>
<keyword evidence="1" id="KW-0812">Transmembrane</keyword>
<dbReference type="RefSeq" id="XP_007774335.1">
    <property type="nucleotide sequence ID" value="XM_007776145.1"/>
</dbReference>
<dbReference type="GeneID" id="19211579"/>
<dbReference type="Proteomes" id="UP000053558">
    <property type="component" value="Unassembled WGS sequence"/>
</dbReference>
<evidence type="ECO:0000313" key="3">
    <source>
        <dbReference type="Proteomes" id="UP000053558"/>
    </source>
</evidence>
<dbReference type="KEGG" id="cput:CONPUDRAFT_93381"/>